<dbReference type="Proteomes" id="UP001154282">
    <property type="component" value="Unassembled WGS sequence"/>
</dbReference>
<reference evidence="1" key="1">
    <citation type="submission" date="2022-08" db="EMBL/GenBank/DDBJ databases">
        <authorList>
            <person name="Gutierrez-Valencia J."/>
        </authorList>
    </citation>
    <scope>NUCLEOTIDE SEQUENCE</scope>
</reference>
<dbReference type="AlphaFoldDB" id="A0AAV0L1J6"/>
<organism evidence="1 2">
    <name type="scientific">Linum tenue</name>
    <dbReference type="NCBI Taxonomy" id="586396"/>
    <lineage>
        <taxon>Eukaryota</taxon>
        <taxon>Viridiplantae</taxon>
        <taxon>Streptophyta</taxon>
        <taxon>Embryophyta</taxon>
        <taxon>Tracheophyta</taxon>
        <taxon>Spermatophyta</taxon>
        <taxon>Magnoliopsida</taxon>
        <taxon>eudicotyledons</taxon>
        <taxon>Gunneridae</taxon>
        <taxon>Pentapetalae</taxon>
        <taxon>rosids</taxon>
        <taxon>fabids</taxon>
        <taxon>Malpighiales</taxon>
        <taxon>Linaceae</taxon>
        <taxon>Linum</taxon>
    </lineage>
</organism>
<evidence type="ECO:0000313" key="2">
    <source>
        <dbReference type="Proteomes" id="UP001154282"/>
    </source>
</evidence>
<proteinExistence type="predicted"/>
<evidence type="ECO:0000313" key="1">
    <source>
        <dbReference type="EMBL" id="CAI0427154.1"/>
    </source>
</evidence>
<protein>
    <submittedName>
        <fullName evidence="1">Uncharacterized protein</fullName>
    </submittedName>
</protein>
<comment type="caution">
    <text evidence="1">The sequence shown here is derived from an EMBL/GenBank/DDBJ whole genome shotgun (WGS) entry which is preliminary data.</text>
</comment>
<sequence length="74" mass="8432">MPSPTMGVLPSTGSRDCDVWIHDSFAGVDPRWRGPQRMATRFFKEANQICRSHRYKGYLFLVVGISANSSRTKR</sequence>
<name>A0AAV0L1J6_9ROSI</name>
<gene>
    <name evidence="1" type="ORF">LITE_LOCUS21086</name>
</gene>
<keyword evidence="2" id="KW-1185">Reference proteome</keyword>
<accession>A0AAV0L1J6</accession>
<dbReference type="EMBL" id="CAMGYJ010000005">
    <property type="protein sequence ID" value="CAI0427154.1"/>
    <property type="molecule type" value="Genomic_DNA"/>
</dbReference>